<dbReference type="AlphaFoldDB" id="A0A2L2BSC6"/>
<evidence type="ECO:0000313" key="3">
    <source>
        <dbReference type="Proteomes" id="UP000243077"/>
    </source>
</evidence>
<sequence length="120" mass="12176">MGISALETLALLVAAGVLVVELFIATPDSYGSAIFLTLIVAGFAVALAAVTVGLWRGATAARSASLVWQVLQMGVGLASDSGEFGIPLVALAVAVPAVTVIGLILFNHTVREHFSDGDAL</sequence>
<gene>
    <name evidence="2" type="ORF">C3B54_111601</name>
</gene>
<reference evidence="2 3" key="1">
    <citation type="submission" date="2018-02" db="EMBL/GenBank/DDBJ databases">
        <title>Complete genome of the streamlined marine actinobacterium Pontimonas salivibrio CL-TW6 adapted to coastal planktonic lifestype.</title>
        <authorList>
            <person name="Cho B.C."/>
            <person name="Hardies S.C."/>
            <person name="Jang G.I."/>
            <person name="Hwang C.Y."/>
        </authorList>
    </citation>
    <scope>NUCLEOTIDE SEQUENCE [LARGE SCALE GENOMIC DNA]</scope>
    <source>
        <strain evidence="2 3">CL-TW6</strain>
    </source>
</reference>
<dbReference type="Proteomes" id="UP000243077">
    <property type="component" value="Chromosome"/>
</dbReference>
<feature type="transmembrane region" description="Helical" evidence="1">
    <location>
        <begin position="33"/>
        <end position="55"/>
    </location>
</feature>
<organism evidence="2 3">
    <name type="scientific">Pontimonas salivibrio</name>
    <dbReference type="NCBI Taxonomy" id="1159327"/>
    <lineage>
        <taxon>Bacteria</taxon>
        <taxon>Bacillati</taxon>
        <taxon>Actinomycetota</taxon>
        <taxon>Actinomycetes</taxon>
        <taxon>Micrococcales</taxon>
        <taxon>Microbacteriaceae</taxon>
        <taxon>Pontimonas</taxon>
    </lineage>
</organism>
<keyword evidence="1" id="KW-0812">Transmembrane</keyword>
<dbReference type="EMBL" id="CP026923">
    <property type="protein sequence ID" value="AVG24537.1"/>
    <property type="molecule type" value="Genomic_DNA"/>
</dbReference>
<feature type="transmembrane region" description="Helical" evidence="1">
    <location>
        <begin position="6"/>
        <end position="26"/>
    </location>
</feature>
<evidence type="ECO:0000256" key="1">
    <source>
        <dbReference type="SAM" id="Phobius"/>
    </source>
</evidence>
<name>A0A2L2BSC6_9MICO</name>
<evidence type="ECO:0000313" key="2">
    <source>
        <dbReference type="EMBL" id="AVG24537.1"/>
    </source>
</evidence>
<keyword evidence="1" id="KW-1133">Transmembrane helix</keyword>
<proteinExistence type="predicted"/>
<feature type="transmembrane region" description="Helical" evidence="1">
    <location>
        <begin position="84"/>
        <end position="106"/>
    </location>
</feature>
<accession>A0A2L2BSC6</accession>
<keyword evidence="3" id="KW-1185">Reference proteome</keyword>
<dbReference type="KEGG" id="psai:C3B54_111601"/>
<keyword evidence="1" id="KW-0472">Membrane</keyword>
<protein>
    <submittedName>
        <fullName evidence="2">Membrane protein</fullName>
    </submittedName>
</protein>